<protein>
    <recommendedName>
        <fullName evidence="4">peroxidase</fullName>
        <ecNumber evidence="4">1.11.1.7</ecNumber>
    </recommendedName>
</protein>
<evidence type="ECO:0000256" key="5">
    <source>
        <dbReference type="ARBA" id="ARBA00022559"/>
    </source>
</evidence>
<evidence type="ECO:0000313" key="13">
    <source>
        <dbReference type="EMBL" id="GJS91511.1"/>
    </source>
</evidence>
<accession>A0ABQ4ZPW8</accession>
<dbReference type="InterPro" id="IPR019794">
    <property type="entry name" value="Peroxidases_AS"/>
</dbReference>
<keyword evidence="6" id="KW-0349">Heme</keyword>
<name>A0ABQ4ZPW8_9ASTR</name>
<keyword evidence="14" id="KW-1185">Reference proteome</keyword>
<reference evidence="13" key="1">
    <citation type="journal article" date="2022" name="Int. J. Mol. Sci.">
        <title>Draft Genome of Tanacetum Coccineum: Genomic Comparison of Closely Related Tanacetum-Family Plants.</title>
        <authorList>
            <person name="Yamashiro T."/>
            <person name="Shiraishi A."/>
            <person name="Nakayama K."/>
            <person name="Satake H."/>
        </authorList>
    </citation>
    <scope>NUCLEOTIDE SEQUENCE</scope>
</reference>
<evidence type="ECO:0000256" key="4">
    <source>
        <dbReference type="ARBA" id="ARBA00012313"/>
    </source>
</evidence>
<keyword evidence="5" id="KW-0575">Peroxidase</keyword>
<dbReference type="PRINTS" id="PR00461">
    <property type="entry name" value="PLPEROXIDASE"/>
</dbReference>
<comment type="catalytic activity">
    <reaction evidence="1">
        <text>2 a phenolic donor + H2O2 = 2 a phenolic radical donor + 2 H2O</text>
        <dbReference type="Rhea" id="RHEA:56136"/>
        <dbReference type="ChEBI" id="CHEBI:15377"/>
        <dbReference type="ChEBI" id="CHEBI:16240"/>
        <dbReference type="ChEBI" id="CHEBI:139520"/>
        <dbReference type="ChEBI" id="CHEBI:139521"/>
        <dbReference type="EC" id="1.11.1.7"/>
    </reaction>
</comment>
<dbReference type="InterPro" id="IPR002016">
    <property type="entry name" value="Haem_peroxidase"/>
</dbReference>
<evidence type="ECO:0000256" key="11">
    <source>
        <dbReference type="SAM" id="SignalP"/>
    </source>
</evidence>
<organism evidence="13 14">
    <name type="scientific">Tanacetum coccineum</name>
    <dbReference type="NCBI Taxonomy" id="301880"/>
    <lineage>
        <taxon>Eukaryota</taxon>
        <taxon>Viridiplantae</taxon>
        <taxon>Streptophyta</taxon>
        <taxon>Embryophyta</taxon>
        <taxon>Tracheophyta</taxon>
        <taxon>Spermatophyta</taxon>
        <taxon>Magnoliopsida</taxon>
        <taxon>eudicotyledons</taxon>
        <taxon>Gunneridae</taxon>
        <taxon>Pentapetalae</taxon>
        <taxon>asterids</taxon>
        <taxon>campanulids</taxon>
        <taxon>Asterales</taxon>
        <taxon>Asteraceae</taxon>
        <taxon>Asteroideae</taxon>
        <taxon>Anthemideae</taxon>
        <taxon>Anthemidinae</taxon>
        <taxon>Tanacetum</taxon>
    </lineage>
</organism>
<dbReference type="EC" id="1.11.1.7" evidence="4"/>
<feature type="domain" description="Plant heme peroxidase family profile" evidence="12">
    <location>
        <begin position="36"/>
        <end position="103"/>
    </location>
</feature>
<dbReference type="PROSITE" id="PS00436">
    <property type="entry name" value="PEROXIDASE_2"/>
    <property type="match status" value="1"/>
</dbReference>
<keyword evidence="9" id="KW-0560">Oxidoreductase</keyword>
<dbReference type="Proteomes" id="UP001151760">
    <property type="component" value="Unassembled WGS sequence"/>
</dbReference>
<evidence type="ECO:0000256" key="10">
    <source>
        <dbReference type="ARBA" id="ARBA00023004"/>
    </source>
</evidence>
<sequence length="103" mass="11208">MASLKASCLPTTLIFVLVSYNIRAFDAQTLPPLVDGLSFDFHQTTCPQLESIVRSQLETELAAEIGQAAGLLRLHFHDCFVRSYPGRLVAGDPFSGRLSPGKS</sequence>
<dbReference type="InterPro" id="IPR010255">
    <property type="entry name" value="Haem_peroxidase_sf"/>
</dbReference>
<dbReference type="SUPFAM" id="SSF48113">
    <property type="entry name" value="Heme-dependent peroxidases"/>
    <property type="match status" value="1"/>
</dbReference>
<evidence type="ECO:0000256" key="1">
    <source>
        <dbReference type="ARBA" id="ARBA00000189"/>
    </source>
</evidence>
<evidence type="ECO:0000256" key="7">
    <source>
        <dbReference type="ARBA" id="ARBA00022723"/>
    </source>
</evidence>
<comment type="cofactor">
    <cofactor evidence="3">
        <name>heme b</name>
        <dbReference type="ChEBI" id="CHEBI:60344"/>
    </cofactor>
</comment>
<dbReference type="PANTHER" id="PTHR31235">
    <property type="entry name" value="PEROXIDASE 25-RELATED"/>
    <property type="match status" value="1"/>
</dbReference>
<proteinExistence type="predicted"/>
<evidence type="ECO:0000256" key="9">
    <source>
        <dbReference type="ARBA" id="ARBA00023002"/>
    </source>
</evidence>
<feature type="signal peptide" evidence="11">
    <location>
        <begin position="1"/>
        <end position="27"/>
    </location>
</feature>
<evidence type="ECO:0000256" key="6">
    <source>
        <dbReference type="ARBA" id="ARBA00022617"/>
    </source>
</evidence>
<dbReference type="Gene3D" id="1.10.520.10">
    <property type="match status" value="1"/>
</dbReference>
<comment type="caution">
    <text evidence="13">The sequence shown here is derived from an EMBL/GenBank/DDBJ whole genome shotgun (WGS) entry which is preliminary data.</text>
</comment>
<keyword evidence="7" id="KW-0479">Metal-binding</keyword>
<gene>
    <name evidence="13" type="ORF">Tco_0774147</name>
</gene>
<dbReference type="PROSITE" id="PS50873">
    <property type="entry name" value="PEROXIDASE_4"/>
    <property type="match status" value="1"/>
</dbReference>
<comment type="cofactor">
    <cofactor evidence="2">
        <name>Ca(2+)</name>
        <dbReference type="ChEBI" id="CHEBI:29108"/>
    </cofactor>
</comment>
<evidence type="ECO:0000313" key="14">
    <source>
        <dbReference type="Proteomes" id="UP001151760"/>
    </source>
</evidence>
<evidence type="ECO:0000256" key="3">
    <source>
        <dbReference type="ARBA" id="ARBA00001970"/>
    </source>
</evidence>
<dbReference type="InterPro" id="IPR000823">
    <property type="entry name" value="Peroxidase_pln"/>
</dbReference>
<keyword evidence="8" id="KW-0106">Calcium</keyword>
<dbReference type="EMBL" id="BQNB010011511">
    <property type="protein sequence ID" value="GJS91511.1"/>
    <property type="molecule type" value="Genomic_DNA"/>
</dbReference>
<feature type="chain" id="PRO_5046696775" description="peroxidase" evidence="11">
    <location>
        <begin position="28"/>
        <end position="103"/>
    </location>
</feature>
<evidence type="ECO:0000256" key="2">
    <source>
        <dbReference type="ARBA" id="ARBA00001913"/>
    </source>
</evidence>
<evidence type="ECO:0000259" key="12">
    <source>
        <dbReference type="PROSITE" id="PS50873"/>
    </source>
</evidence>
<evidence type="ECO:0000256" key="8">
    <source>
        <dbReference type="ARBA" id="ARBA00022837"/>
    </source>
</evidence>
<reference evidence="13" key="2">
    <citation type="submission" date="2022-01" db="EMBL/GenBank/DDBJ databases">
        <authorList>
            <person name="Yamashiro T."/>
            <person name="Shiraishi A."/>
            <person name="Satake H."/>
            <person name="Nakayama K."/>
        </authorList>
    </citation>
    <scope>NUCLEOTIDE SEQUENCE</scope>
</reference>
<keyword evidence="10" id="KW-0408">Iron</keyword>
<keyword evidence="11" id="KW-0732">Signal</keyword>